<proteinExistence type="predicted"/>
<sequence>MSLNFSTPDMLYLFTYHKCYSEDDMNFFIQSFIHVREHLLLYS</sequence>
<organism evidence="1">
    <name type="scientific">Arundo donax</name>
    <name type="common">Giant reed</name>
    <name type="synonym">Donax arundinaceus</name>
    <dbReference type="NCBI Taxonomy" id="35708"/>
    <lineage>
        <taxon>Eukaryota</taxon>
        <taxon>Viridiplantae</taxon>
        <taxon>Streptophyta</taxon>
        <taxon>Embryophyta</taxon>
        <taxon>Tracheophyta</taxon>
        <taxon>Spermatophyta</taxon>
        <taxon>Magnoliopsida</taxon>
        <taxon>Liliopsida</taxon>
        <taxon>Poales</taxon>
        <taxon>Poaceae</taxon>
        <taxon>PACMAD clade</taxon>
        <taxon>Arundinoideae</taxon>
        <taxon>Arundineae</taxon>
        <taxon>Arundo</taxon>
    </lineage>
</organism>
<reference evidence="1" key="2">
    <citation type="journal article" date="2015" name="Data Brief">
        <title>Shoot transcriptome of the giant reed, Arundo donax.</title>
        <authorList>
            <person name="Barrero R.A."/>
            <person name="Guerrero F.D."/>
            <person name="Moolhuijzen P."/>
            <person name="Goolsby J.A."/>
            <person name="Tidwell J."/>
            <person name="Bellgard S.E."/>
            <person name="Bellgard M.I."/>
        </authorList>
    </citation>
    <scope>NUCLEOTIDE SEQUENCE</scope>
    <source>
        <tissue evidence="1">Shoot tissue taken approximately 20 cm above the soil surface</tissue>
    </source>
</reference>
<dbReference type="EMBL" id="GBRH01271457">
    <property type="protein sequence ID" value="JAD26438.1"/>
    <property type="molecule type" value="Transcribed_RNA"/>
</dbReference>
<accession>A0A0A8YLI5</accession>
<dbReference type="AlphaFoldDB" id="A0A0A8YLI5"/>
<protein>
    <submittedName>
        <fullName evidence="1">Uncharacterized protein</fullName>
    </submittedName>
</protein>
<reference evidence="1" key="1">
    <citation type="submission" date="2014-09" db="EMBL/GenBank/DDBJ databases">
        <authorList>
            <person name="Magalhaes I.L.F."/>
            <person name="Oliveira U."/>
            <person name="Santos F.R."/>
            <person name="Vidigal T.H.D.A."/>
            <person name="Brescovit A.D."/>
            <person name="Santos A.J."/>
        </authorList>
    </citation>
    <scope>NUCLEOTIDE SEQUENCE</scope>
    <source>
        <tissue evidence="1">Shoot tissue taken approximately 20 cm above the soil surface</tissue>
    </source>
</reference>
<evidence type="ECO:0000313" key="1">
    <source>
        <dbReference type="EMBL" id="JAD26438.1"/>
    </source>
</evidence>
<name>A0A0A8YLI5_ARUDO</name>